<dbReference type="EMBL" id="OY288114">
    <property type="protein sequence ID" value="CAJ0857696.1"/>
    <property type="molecule type" value="Genomic_DNA"/>
</dbReference>
<dbReference type="InterPro" id="IPR028013">
    <property type="entry name" value="DUF4437"/>
</dbReference>
<sequence length="165" mass="17458">MKRTLIATIGVAAAIILGSTAHSEIETTKALISPSDIKWGPAPASLPAGAEAALLYGDPTKEGVFALRIRIPKDYQIPPHTHPKAEVVTILSGRFNVGMGPKADRSATQSLGAGAFMAMPPQVAHYVFSDEETVLQITSDGPWAIDYIDPKDDPRLNVAPRSGGM</sequence>
<evidence type="ECO:0000313" key="1">
    <source>
        <dbReference type="EMBL" id="CAJ0857696.1"/>
    </source>
</evidence>
<dbReference type="AlphaFoldDB" id="A0AA48M0U1"/>
<dbReference type="SUPFAM" id="SSF51182">
    <property type="entry name" value="RmlC-like cupins"/>
    <property type="match status" value="1"/>
</dbReference>
<dbReference type="Pfam" id="PF14499">
    <property type="entry name" value="DUF4437"/>
    <property type="match status" value="1"/>
</dbReference>
<name>A0AA48M0U1_9ZZZZ</name>
<dbReference type="InterPro" id="IPR011051">
    <property type="entry name" value="RmlC_Cupin_sf"/>
</dbReference>
<accession>A0AA48M0U1</accession>
<organism evidence="1">
    <name type="scientific">freshwater sediment metagenome</name>
    <dbReference type="NCBI Taxonomy" id="556182"/>
    <lineage>
        <taxon>unclassified sequences</taxon>
        <taxon>metagenomes</taxon>
        <taxon>ecological metagenomes</taxon>
    </lineage>
</organism>
<dbReference type="InterPro" id="IPR014710">
    <property type="entry name" value="RmlC-like_jellyroll"/>
</dbReference>
<protein>
    <recommendedName>
        <fullName evidence="2">DUF4437 domain-containing protein</fullName>
    </recommendedName>
</protein>
<reference evidence="1" key="1">
    <citation type="submission" date="2023-07" db="EMBL/GenBank/DDBJ databases">
        <authorList>
            <person name="Pelsma A.J. K."/>
        </authorList>
    </citation>
    <scope>NUCLEOTIDE SEQUENCE</scope>
</reference>
<dbReference type="CDD" id="cd06989">
    <property type="entry name" value="cupin_DRT102"/>
    <property type="match status" value="1"/>
</dbReference>
<dbReference type="Gene3D" id="2.60.120.10">
    <property type="entry name" value="Jelly Rolls"/>
    <property type="match status" value="1"/>
</dbReference>
<gene>
    <name evidence="1" type="ORF">AMST5_01043</name>
</gene>
<evidence type="ECO:0008006" key="2">
    <source>
        <dbReference type="Google" id="ProtNLM"/>
    </source>
</evidence>
<proteinExistence type="predicted"/>